<reference evidence="1" key="1">
    <citation type="submission" date="2021-06" db="EMBL/GenBank/DDBJ databases">
        <title>An adapted protocol for Saccharibacteria cultivation: two new species join this phylum of Candidate Phyla Radiations.</title>
        <authorList>
            <person name="Ibrahim A."/>
            <person name="Maatouk M."/>
            <person name="Zgheib R."/>
            <person name="Haddad G."/>
            <person name="Bou Khalil J."/>
            <person name="Raoult D."/>
            <person name="Bittar F."/>
        </authorList>
    </citation>
    <scope>NUCLEOTIDE SEQUENCE</scope>
    <source>
        <strain evidence="1">IHU1</strain>
    </source>
</reference>
<accession>A0A8F1MCB2</accession>
<organism evidence="1 2">
    <name type="scientific">Candidatus Minimicrobia naudis</name>
    <dbReference type="NCBI Taxonomy" id="2841263"/>
    <lineage>
        <taxon>Bacteria</taxon>
        <taxon>Candidatus Saccharimonadota</taxon>
        <taxon>Candidatus Saccharimonadota incertae sedis</taxon>
        <taxon>Candidatus Minimicrobia</taxon>
    </lineage>
</organism>
<protein>
    <recommendedName>
        <fullName evidence="3">NTP pyrophosphohydrolase MazG putative catalytic core domain-containing protein</fullName>
    </recommendedName>
</protein>
<keyword evidence="2" id="KW-1185">Reference proteome</keyword>
<name>A0A8F1MCB2_9BACT</name>
<dbReference type="SUPFAM" id="SSF101386">
    <property type="entry name" value="all-alpha NTP pyrophosphatases"/>
    <property type="match status" value="1"/>
</dbReference>
<dbReference type="Proteomes" id="UP000679129">
    <property type="component" value="Chromosome"/>
</dbReference>
<evidence type="ECO:0000313" key="2">
    <source>
        <dbReference type="Proteomes" id="UP000679129"/>
    </source>
</evidence>
<evidence type="ECO:0008006" key="3">
    <source>
        <dbReference type="Google" id="ProtNLM"/>
    </source>
</evidence>
<dbReference type="KEGG" id="mnd:KOY48_04925"/>
<proteinExistence type="predicted"/>
<evidence type="ECO:0000313" key="1">
    <source>
        <dbReference type="EMBL" id="QWQ32177.1"/>
    </source>
</evidence>
<dbReference type="EMBL" id="CP076460">
    <property type="protein sequence ID" value="QWQ32177.1"/>
    <property type="molecule type" value="Genomic_DNA"/>
</dbReference>
<sequence length="50" mass="6237">MRKRPDNHDNLREEFADVLNYLMELANRFDVNLAEVYFEKHKINQTRQWK</sequence>
<gene>
    <name evidence="1" type="ORF">KOY48_04925</name>
</gene>
<dbReference type="Gene3D" id="1.10.287.1080">
    <property type="entry name" value="MazG-like"/>
    <property type="match status" value="1"/>
</dbReference>
<dbReference type="AlphaFoldDB" id="A0A8F1MCB2"/>